<feature type="domain" description="F-box" evidence="1">
    <location>
        <begin position="20"/>
        <end position="66"/>
    </location>
</feature>
<dbReference type="AlphaFoldDB" id="A0A0C9X1D3"/>
<dbReference type="SMART" id="SM00256">
    <property type="entry name" value="FBOX"/>
    <property type="match status" value="1"/>
</dbReference>
<evidence type="ECO:0000259" key="1">
    <source>
        <dbReference type="PROSITE" id="PS50181"/>
    </source>
</evidence>
<organism evidence="2 3">
    <name type="scientific">Laccaria amethystina LaAM-08-1</name>
    <dbReference type="NCBI Taxonomy" id="1095629"/>
    <lineage>
        <taxon>Eukaryota</taxon>
        <taxon>Fungi</taxon>
        <taxon>Dikarya</taxon>
        <taxon>Basidiomycota</taxon>
        <taxon>Agaricomycotina</taxon>
        <taxon>Agaricomycetes</taxon>
        <taxon>Agaricomycetidae</taxon>
        <taxon>Agaricales</taxon>
        <taxon>Agaricineae</taxon>
        <taxon>Hydnangiaceae</taxon>
        <taxon>Laccaria</taxon>
    </lineage>
</organism>
<dbReference type="HOGENOM" id="CLU_033171_0_0_1"/>
<proteinExistence type="predicted"/>
<keyword evidence="3" id="KW-1185">Reference proteome</keyword>
<name>A0A0C9X1D3_9AGAR</name>
<evidence type="ECO:0000313" key="3">
    <source>
        <dbReference type="Proteomes" id="UP000054477"/>
    </source>
</evidence>
<dbReference type="SUPFAM" id="SSF101908">
    <property type="entry name" value="Putative isomerase YbhE"/>
    <property type="match status" value="1"/>
</dbReference>
<accession>A0A0C9X1D3</accession>
<dbReference type="OrthoDB" id="3145038at2759"/>
<dbReference type="PROSITE" id="PS50181">
    <property type="entry name" value="FBOX"/>
    <property type="match status" value="1"/>
</dbReference>
<dbReference type="InterPro" id="IPR001810">
    <property type="entry name" value="F-box_dom"/>
</dbReference>
<sequence length="524" mass="58530">MFKGPAPDLQRSHTTSEYACPSLSTLPPDVLIQIQTFLDPDDIISLRKTSKVLCTITKLRIVWINTLHRVCLMHGINLSTFYPLENISQIELEHAAFSPFRFIKYAEDIIPSEGDSKSVVTRILEPRLPPVFSTDENVPFSCDTVLLIPGGRFLFTDTIQHGVPLWDLGIHPGIPMRLSPLAVLPTTMGSFVRFTSPTPDGHGVYVCIEERVNLNMNTRVSVYEIYPSSPDVAFRLTHSLKVKGTLSNAYIYRNTLACSHQNNLITVWDFVQNKAISWEYNAVVRPNGVILFTETLLFVEFGKFSVWDVPSSLYLPVSDDMEAVFIRLLPRSEIHTPSPAESLRVSPPSQWLSAGQSRLPFFGLCSAMPDEQGEELDELNASMRCYTFESVPSLPDSPKSQVFDPQQVGVVNSFPIWTMSENFLRHIRFCGKSLTVAWQAGDDVNIGLMKMPQGDPDSIATPATRRLFNGEEGTLRDFDFCPAAGRLVVTMATGDIRIMDFLTPPTPVSVQCFQHSSKVTVHAP</sequence>
<dbReference type="Proteomes" id="UP000054477">
    <property type="component" value="Unassembled WGS sequence"/>
</dbReference>
<protein>
    <recommendedName>
        <fullName evidence="1">F-box domain-containing protein</fullName>
    </recommendedName>
</protein>
<dbReference type="SUPFAM" id="SSF81383">
    <property type="entry name" value="F-box domain"/>
    <property type="match status" value="1"/>
</dbReference>
<gene>
    <name evidence="2" type="ORF">K443DRAFT_11648</name>
</gene>
<dbReference type="EMBL" id="KN838768">
    <property type="protein sequence ID" value="KIJ95078.1"/>
    <property type="molecule type" value="Genomic_DNA"/>
</dbReference>
<dbReference type="Pfam" id="PF12937">
    <property type="entry name" value="F-box-like"/>
    <property type="match status" value="1"/>
</dbReference>
<reference evidence="2 3" key="1">
    <citation type="submission" date="2014-04" db="EMBL/GenBank/DDBJ databases">
        <authorList>
            <consortium name="DOE Joint Genome Institute"/>
            <person name="Kuo A."/>
            <person name="Kohler A."/>
            <person name="Nagy L.G."/>
            <person name="Floudas D."/>
            <person name="Copeland A."/>
            <person name="Barry K.W."/>
            <person name="Cichocki N."/>
            <person name="Veneault-Fourrey C."/>
            <person name="LaButti K."/>
            <person name="Lindquist E.A."/>
            <person name="Lipzen A."/>
            <person name="Lundell T."/>
            <person name="Morin E."/>
            <person name="Murat C."/>
            <person name="Sun H."/>
            <person name="Tunlid A."/>
            <person name="Henrissat B."/>
            <person name="Grigoriev I.V."/>
            <person name="Hibbett D.S."/>
            <person name="Martin F."/>
            <person name="Nordberg H.P."/>
            <person name="Cantor M.N."/>
            <person name="Hua S.X."/>
        </authorList>
    </citation>
    <scope>NUCLEOTIDE SEQUENCE [LARGE SCALE GENOMIC DNA]</scope>
    <source>
        <strain evidence="2 3">LaAM-08-1</strain>
    </source>
</reference>
<reference evidence="3" key="2">
    <citation type="submission" date="2015-01" db="EMBL/GenBank/DDBJ databases">
        <title>Evolutionary Origins and Diversification of the Mycorrhizal Mutualists.</title>
        <authorList>
            <consortium name="DOE Joint Genome Institute"/>
            <consortium name="Mycorrhizal Genomics Consortium"/>
            <person name="Kohler A."/>
            <person name="Kuo A."/>
            <person name="Nagy L.G."/>
            <person name="Floudas D."/>
            <person name="Copeland A."/>
            <person name="Barry K.W."/>
            <person name="Cichocki N."/>
            <person name="Veneault-Fourrey C."/>
            <person name="LaButti K."/>
            <person name="Lindquist E.A."/>
            <person name="Lipzen A."/>
            <person name="Lundell T."/>
            <person name="Morin E."/>
            <person name="Murat C."/>
            <person name="Riley R."/>
            <person name="Ohm R."/>
            <person name="Sun H."/>
            <person name="Tunlid A."/>
            <person name="Henrissat B."/>
            <person name="Grigoriev I.V."/>
            <person name="Hibbett D.S."/>
            <person name="Martin F."/>
        </authorList>
    </citation>
    <scope>NUCLEOTIDE SEQUENCE [LARGE SCALE GENOMIC DNA]</scope>
    <source>
        <strain evidence="3">LaAM-08-1</strain>
    </source>
</reference>
<dbReference type="InterPro" id="IPR036047">
    <property type="entry name" value="F-box-like_dom_sf"/>
</dbReference>
<dbReference type="STRING" id="1095629.A0A0C9X1D3"/>
<evidence type="ECO:0000313" key="2">
    <source>
        <dbReference type="EMBL" id="KIJ95078.1"/>
    </source>
</evidence>